<reference evidence="2" key="1">
    <citation type="journal article" date="2024" name="Proc. Natl. Acad. Sci. U.S.A.">
        <title>Extraordinary preservation of gene collinearity over three hundred million years revealed in homosporous lycophytes.</title>
        <authorList>
            <person name="Li C."/>
            <person name="Wickell D."/>
            <person name="Kuo L.Y."/>
            <person name="Chen X."/>
            <person name="Nie B."/>
            <person name="Liao X."/>
            <person name="Peng D."/>
            <person name="Ji J."/>
            <person name="Jenkins J."/>
            <person name="Williams M."/>
            <person name="Shu S."/>
            <person name="Plott C."/>
            <person name="Barry K."/>
            <person name="Rajasekar S."/>
            <person name="Grimwood J."/>
            <person name="Han X."/>
            <person name="Sun S."/>
            <person name="Hou Z."/>
            <person name="He W."/>
            <person name="Dai G."/>
            <person name="Sun C."/>
            <person name="Schmutz J."/>
            <person name="Leebens-Mack J.H."/>
            <person name="Li F.W."/>
            <person name="Wang L."/>
        </authorList>
    </citation>
    <scope>NUCLEOTIDE SEQUENCE [LARGE SCALE GENOMIC DNA]</scope>
    <source>
        <strain evidence="2">cv. PW_Plant_1</strain>
    </source>
</reference>
<protein>
    <submittedName>
        <fullName evidence="1">Uncharacterized protein</fullName>
    </submittedName>
</protein>
<dbReference type="EMBL" id="CM055092">
    <property type="protein sequence ID" value="KAJ7568910.1"/>
    <property type="molecule type" value="Genomic_DNA"/>
</dbReference>
<proteinExistence type="predicted"/>
<evidence type="ECO:0000313" key="2">
    <source>
        <dbReference type="Proteomes" id="UP001162992"/>
    </source>
</evidence>
<keyword evidence="2" id="KW-1185">Reference proteome</keyword>
<accession>A0ACC2ERB6</accession>
<organism evidence="1 2">
    <name type="scientific">Diphasiastrum complanatum</name>
    <name type="common">Issler's clubmoss</name>
    <name type="synonym">Lycopodium complanatum</name>
    <dbReference type="NCBI Taxonomy" id="34168"/>
    <lineage>
        <taxon>Eukaryota</taxon>
        <taxon>Viridiplantae</taxon>
        <taxon>Streptophyta</taxon>
        <taxon>Embryophyta</taxon>
        <taxon>Tracheophyta</taxon>
        <taxon>Lycopodiopsida</taxon>
        <taxon>Lycopodiales</taxon>
        <taxon>Lycopodiaceae</taxon>
        <taxon>Lycopodioideae</taxon>
        <taxon>Diphasiastrum</taxon>
    </lineage>
</organism>
<gene>
    <name evidence="1" type="ORF">O6H91_01G052900</name>
</gene>
<name>A0ACC2ERB6_DIPCM</name>
<dbReference type="Proteomes" id="UP001162992">
    <property type="component" value="Chromosome 1"/>
</dbReference>
<evidence type="ECO:0000313" key="1">
    <source>
        <dbReference type="EMBL" id="KAJ7568910.1"/>
    </source>
</evidence>
<comment type="caution">
    <text evidence="1">The sequence shown here is derived from an EMBL/GenBank/DDBJ whole genome shotgun (WGS) entry which is preliminary data.</text>
</comment>
<sequence length="355" mass="39901">MESIFDEKIAEEFDNLYFDMDMQMLDNRAYCERRSTSSNSPEFEFNLSSTSGVYDIADELFFHGQLLPLHVSLRVLMVQRLSSCGQRERQQQQIQEAEQNSSAVCESYDKDLQKRSYHNSNSVDSCCGSKDMKSDSKGRRMARSQTSTSGQAQKSSSWLRAALQGKLLSNKALKIKGKKSSRSLLPSEDKQGSNDFVGPQTTALSSCLKTNHGIKLRNASSVAQRTQKTKVSWQRYLKASRLAREIFPVKRESHCRLNEHIKASGASETSDFSLCRSTFTEQPSWSEFLSRNMRVPSFARRSSTTNTRVNSSQCSPTRSGVLQSLHYSTISDMQNAIQGAIAHCKQSQASNQAPF</sequence>